<reference evidence="6 7" key="1">
    <citation type="submission" date="2019-11" db="EMBL/GenBank/DDBJ databases">
        <authorList>
            <person name="Jiang L.-Q."/>
        </authorList>
    </citation>
    <scope>NUCLEOTIDE SEQUENCE [LARGE SCALE GENOMIC DNA]</scope>
    <source>
        <strain evidence="6 7">YIM 132087</strain>
    </source>
</reference>
<evidence type="ECO:0000313" key="7">
    <source>
        <dbReference type="Proteomes" id="UP000460221"/>
    </source>
</evidence>
<comment type="caution">
    <text evidence="6">The sequence shown here is derived from an EMBL/GenBank/DDBJ whole genome shotgun (WGS) entry which is preliminary data.</text>
</comment>
<evidence type="ECO:0000256" key="1">
    <source>
        <dbReference type="SAM" id="Coils"/>
    </source>
</evidence>
<evidence type="ECO:0000259" key="5">
    <source>
        <dbReference type="Pfam" id="PF14257"/>
    </source>
</evidence>
<keyword evidence="3" id="KW-0472">Membrane</keyword>
<accession>A0A7K1FSK2</accession>
<keyword evidence="1" id="KW-0175">Coiled coil</keyword>
<proteinExistence type="predicted"/>
<feature type="domain" description="DUF4349" evidence="5">
    <location>
        <begin position="91"/>
        <end position="315"/>
    </location>
</feature>
<evidence type="ECO:0000256" key="3">
    <source>
        <dbReference type="SAM" id="Phobius"/>
    </source>
</evidence>
<evidence type="ECO:0000256" key="4">
    <source>
        <dbReference type="SAM" id="SignalP"/>
    </source>
</evidence>
<gene>
    <name evidence="6" type="ORF">GIS00_19625</name>
</gene>
<organism evidence="6 7">
    <name type="scientific">Nakamurella alba</name>
    <dbReference type="NCBI Taxonomy" id="2665158"/>
    <lineage>
        <taxon>Bacteria</taxon>
        <taxon>Bacillati</taxon>
        <taxon>Actinomycetota</taxon>
        <taxon>Actinomycetes</taxon>
        <taxon>Nakamurellales</taxon>
        <taxon>Nakamurellaceae</taxon>
        <taxon>Nakamurella</taxon>
    </lineage>
</organism>
<feature type="transmembrane region" description="Helical" evidence="3">
    <location>
        <begin position="296"/>
        <end position="319"/>
    </location>
</feature>
<evidence type="ECO:0000313" key="6">
    <source>
        <dbReference type="EMBL" id="MTD16153.1"/>
    </source>
</evidence>
<dbReference type="Pfam" id="PF14257">
    <property type="entry name" value="DUF4349"/>
    <property type="match status" value="1"/>
</dbReference>
<dbReference type="Proteomes" id="UP000460221">
    <property type="component" value="Unassembled WGS sequence"/>
</dbReference>
<evidence type="ECO:0000256" key="2">
    <source>
        <dbReference type="SAM" id="MobiDB-lite"/>
    </source>
</evidence>
<keyword evidence="3" id="KW-0812">Transmembrane</keyword>
<feature type="chain" id="PRO_5039685515" evidence="4">
    <location>
        <begin position="24"/>
        <end position="342"/>
    </location>
</feature>
<feature type="coiled-coil region" evidence="1">
    <location>
        <begin position="217"/>
        <end position="244"/>
    </location>
</feature>
<sequence length="342" mass="34109">MGIFVRRAVAASGLLLVAVLGVGCTTGSDSSAGAATSAAPQARDAATAAGGATSAASSAAASAESDSGSSASGGGGGAGAPEPVVPVDDRQVIRTASVTVGIDVKTTGNGATADNEALTTALDEAGLKVRALAGSTGYVSASDSKGKVSTYTLRIPADGYESVMTSLADIGAITARQEKAEDVTSQMIDIDSRLETMEASVVRVRALLTEATALKDVVALEAELSKREGELESLQRQLASLSGQVGLSTITVVLQGRIVGVPAAAAPPPPPAESTGFTSGLSDGWTAFKSFAKVCLAILGAVLPFIPVVLVLAVIALLVRRRMKRPIAGPPAVVSAPVDPKD</sequence>
<name>A0A7K1FSK2_9ACTN</name>
<keyword evidence="3" id="KW-1133">Transmembrane helix</keyword>
<dbReference type="AlphaFoldDB" id="A0A7K1FSK2"/>
<dbReference type="InterPro" id="IPR025645">
    <property type="entry name" value="DUF4349"/>
</dbReference>
<keyword evidence="4" id="KW-0732">Signal</keyword>
<feature type="compositionally biased region" description="Low complexity" evidence="2">
    <location>
        <begin position="60"/>
        <end position="70"/>
    </location>
</feature>
<dbReference type="RefSeq" id="WP_154770112.1">
    <property type="nucleotide sequence ID" value="NZ_WLYK01000008.1"/>
</dbReference>
<feature type="region of interest" description="Disordered" evidence="2">
    <location>
        <begin position="60"/>
        <end position="86"/>
    </location>
</feature>
<protein>
    <submittedName>
        <fullName evidence="6">DUF4349 domain-containing protein</fullName>
    </submittedName>
</protein>
<feature type="signal peptide" evidence="4">
    <location>
        <begin position="1"/>
        <end position="23"/>
    </location>
</feature>
<dbReference type="PROSITE" id="PS51257">
    <property type="entry name" value="PROKAR_LIPOPROTEIN"/>
    <property type="match status" value="1"/>
</dbReference>
<dbReference type="EMBL" id="WLYK01000008">
    <property type="protein sequence ID" value="MTD16153.1"/>
    <property type="molecule type" value="Genomic_DNA"/>
</dbReference>
<keyword evidence="7" id="KW-1185">Reference proteome</keyword>